<gene>
    <name evidence="3" type="ORF">DMA12_09745</name>
</gene>
<dbReference type="OrthoDB" id="3806821at2"/>
<evidence type="ECO:0000256" key="1">
    <source>
        <dbReference type="SAM" id="MobiDB-lite"/>
    </source>
</evidence>
<dbReference type="Gene3D" id="3.30.450.180">
    <property type="match status" value="1"/>
</dbReference>
<name>A0A428WVC1_AMYBA</name>
<feature type="domain" description="HTH cro/C1-type" evidence="2">
    <location>
        <begin position="33"/>
        <end position="84"/>
    </location>
</feature>
<reference evidence="3 4" key="1">
    <citation type="submission" date="2018-05" db="EMBL/GenBank/DDBJ databases">
        <title>Evolution of GPA BGCs.</title>
        <authorList>
            <person name="Waglechner N."/>
            <person name="Wright G.D."/>
        </authorList>
    </citation>
    <scope>NUCLEOTIDE SEQUENCE [LARGE SCALE GENOMIC DNA]</scope>
    <source>
        <strain evidence="3 4">DSM 5908</strain>
    </source>
</reference>
<dbReference type="Proteomes" id="UP000286716">
    <property type="component" value="Unassembled WGS sequence"/>
</dbReference>
<evidence type="ECO:0000313" key="3">
    <source>
        <dbReference type="EMBL" id="RSM47015.1"/>
    </source>
</evidence>
<dbReference type="PANTHER" id="PTHR35010">
    <property type="entry name" value="BLL4672 PROTEIN-RELATED"/>
    <property type="match status" value="1"/>
</dbReference>
<dbReference type="InterPro" id="IPR001387">
    <property type="entry name" value="Cro/C1-type_HTH"/>
</dbReference>
<evidence type="ECO:0000313" key="4">
    <source>
        <dbReference type="Proteomes" id="UP000286716"/>
    </source>
</evidence>
<sequence length="300" mass="32945">MTDDPRRALADFLRTRRTRLRPQDVGLEPGPRRRVAGLRREELALLAGVSSDYYQRMEQGRDVRPSDQVLDAIARALTFSAEETRHLHSLAAAARTPARPVRSYPAEEVPETTLRLLHATTSPALVVGRFLDLLAWNPLAGALLGTFTELPRTERNLLALLLHPEAGQACPERAATVAELTGMLRAQVAAEPGHPRAVELVGELAVRSDEFATLWARHDVEDTTRGKMRVDHPLVGELNLDWDAYPMPGAPGPVLIVYTAEPGGPDHERLQLLTGLLDAPSRVEPAVTRPSPRSSPRPRG</sequence>
<dbReference type="EMBL" id="QHHU01000011">
    <property type="protein sequence ID" value="RSM47015.1"/>
    <property type="molecule type" value="Genomic_DNA"/>
</dbReference>
<dbReference type="CDD" id="cd00093">
    <property type="entry name" value="HTH_XRE"/>
    <property type="match status" value="1"/>
</dbReference>
<dbReference type="PANTHER" id="PTHR35010:SF2">
    <property type="entry name" value="BLL4672 PROTEIN"/>
    <property type="match status" value="1"/>
</dbReference>
<accession>A0A428WVC1</accession>
<dbReference type="SMART" id="SM00530">
    <property type="entry name" value="HTH_XRE"/>
    <property type="match status" value="1"/>
</dbReference>
<feature type="region of interest" description="Disordered" evidence="1">
    <location>
        <begin position="278"/>
        <end position="300"/>
    </location>
</feature>
<evidence type="ECO:0000259" key="2">
    <source>
        <dbReference type="PROSITE" id="PS50943"/>
    </source>
</evidence>
<proteinExistence type="predicted"/>
<dbReference type="Gene3D" id="1.10.260.40">
    <property type="entry name" value="lambda repressor-like DNA-binding domains"/>
    <property type="match status" value="1"/>
</dbReference>
<dbReference type="GO" id="GO:0003677">
    <property type="term" value="F:DNA binding"/>
    <property type="evidence" value="ECO:0007669"/>
    <property type="project" value="InterPro"/>
</dbReference>
<comment type="caution">
    <text evidence="3">The sequence shown here is derived from an EMBL/GenBank/DDBJ whole genome shotgun (WGS) entry which is preliminary data.</text>
</comment>
<dbReference type="AlphaFoldDB" id="A0A428WVC1"/>
<protein>
    <submittedName>
        <fullName evidence="3">XRE family transcriptional regulator</fullName>
    </submittedName>
</protein>
<dbReference type="SUPFAM" id="SSF47413">
    <property type="entry name" value="lambda repressor-like DNA-binding domains"/>
    <property type="match status" value="1"/>
</dbReference>
<dbReference type="InterPro" id="IPR010982">
    <property type="entry name" value="Lambda_DNA-bd_dom_sf"/>
</dbReference>
<dbReference type="Pfam" id="PF13560">
    <property type="entry name" value="HTH_31"/>
    <property type="match status" value="1"/>
</dbReference>
<organism evidence="3 4">
    <name type="scientific">Amycolatopsis balhimycina DSM 5908</name>
    <dbReference type="NCBI Taxonomy" id="1081091"/>
    <lineage>
        <taxon>Bacteria</taxon>
        <taxon>Bacillati</taxon>
        <taxon>Actinomycetota</taxon>
        <taxon>Actinomycetes</taxon>
        <taxon>Pseudonocardiales</taxon>
        <taxon>Pseudonocardiaceae</taxon>
        <taxon>Amycolatopsis</taxon>
    </lineage>
</organism>
<keyword evidence="4" id="KW-1185">Reference proteome</keyword>
<dbReference type="Pfam" id="PF17765">
    <property type="entry name" value="MLTR_LBD"/>
    <property type="match status" value="1"/>
</dbReference>
<dbReference type="InterPro" id="IPR041413">
    <property type="entry name" value="MLTR_LBD"/>
</dbReference>
<dbReference type="PROSITE" id="PS50943">
    <property type="entry name" value="HTH_CROC1"/>
    <property type="match status" value="1"/>
</dbReference>
<dbReference type="RefSeq" id="WP_020639258.1">
    <property type="nucleotide sequence ID" value="NZ_QHHU01000011.1"/>
</dbReference>